<feature type="region of interest" description="Disordered" evidence="1">
    <location>
        <begin position="52"/>
        <end position="134"/>
    </location>
</feature>
<dbReference type="Proteomes" id="UP001266305">
    <property type="component" value="Unassembled WGS sequence"/>
</dbReference>
<evidence type="ECO:0000313" key="2">
    <source>
        <dbReference type="EMBL" id="KAK2114418.1"/>
    </source>
</evidence>
<gene>
    <name evidence="2" type="ORF">P7K49_008684</name>
</gene>
<dbReference type="EMBL" id="JASSZA010000004">
    <property type="protein sequence ID" value="KAK2114418.1"/>
    <property type="molecule type" value="Genomic_DNA"/>
</dbReference>
<reference evidence="2 3" key="1">
    <citation type="submission" date="2023-05" db="EMBL/GenBank/DDBJ databases">
        <title>B98-5 Cell Line De Novo Hybrid Assembly: An Optical Mapping Approach.</title>
        <authorList>
            <person name="Kananen K."/>
            <person name="Auerbach J.A."/>
            <person name="Kautto E."/>
            <person name="Blachly J.S."/>
        </authorList>
    </citation>
    <scope>NUCLEOTIDE SEQUENCE [LARGE SCALE GENOMIC DNA]</scope>
    <source>
        <strain evidence="2">B95-8</strain>
        <tissue evidence="2">Cell line</tissue>
    </source>
</reference>
<proteinExistence type="predicted"/>
<evidence type="ECO:0000256" key="1">
    <source>
        <dbReference type="SAM" id="MobiDB-lite"/>
    </source>
</evidence>
<feature type="compositionally biased region" description="Low complexity" evidence="1">
    <location>
        <begin position="92"/>
        <end position="105"/>
    </location>
</feature>
<organism evidence="2 3">
    <name type="scientific">Saguinus oedipus</name>
    <name type="common">Cotton-top tamarin</name>
    <name type="synonym">Oedipomidas oedipus</name>
    <dbReference type="NCBI Taxonomy" id="9490"/>
    <lineage>
        <taxon>Eukaryota</taxon>
        <taxon>Metazoa</taxon>
        <taxon>Chordata</taxon>
        <taxon>Craniata</taxon>
        <taxon>Vertebrata</taxon>
        <taxon>Euteleostomi</taxon>
        <taxon>Mammalia</taxon>
        <taxon>Eutheria</taxon>
        <taxon>Euarchontoglires</taxon>
        <taxon>Primates</taxon>
        <taxon>Haplorrhini</taxon>
        <taxon>Platyrrhini</taxon>
        <taxon>Cebidae</taxon>
        <taxon>Callitrichinae</taxon>
        <taxon>Saguinus</taxon>
    </lineage>
</organism>
<protein>
    <submittedName>
        <fullName evidence="2">Uncharacterized protein</fullName>
    </submittedName>
</protein>
<accession>A0ABQ9VYF9</accession>
<evidence type="ECO:0000313" key="3">
    <source>
        <dbReference type="Proteomes" id="UP001266305"/>
    </source>
</evidence>
<comment type="caution">
    <text evidence="2">The sequence shown here is derived from an EMBL/GenBank/DDBJ whole genome shotgun (WGS) entry which is preliminary data.</text>
</comment>
<keyword evidence="3" id="KW-1185">Reference proteome</keyword>
<sequence>MEGLTLSDAEQKYYSDLFSYCDIESTKKVVVNGRVLELFRAAQLPNDVVLQVTPRPGSAGGADLQSPASGSGSGRRLLGAWRGADSPGSPLRARAAGAGAAWPRAAGKREGVALGGRSSCGGGLRSFSRHPPPP</sequence>
<feature type="compositionally biased region" description="Low complexity" evidence="1">
    <location>
        <begin position="68"/>
        <end position="84"/>
    </location>
</feature>
<name>A0ABQ9VYF9_SAGOE</name>